<sequence>MSLIFESSQETSFFRDTTTRQRLGQVLNQIQQLSTSSNNLNTSNNNTNNVNLNLNTSSFKLQPRDLYQHQVIIDSEFQLNKDNFVSDKNYKKKQLPILEHIESMKQLKRQLSIMKRELPEIQIVQDGDFEYFQGQETHNTIKMNYFEKCKFQKPGDNISSYKGKKKLASFLDTQSNGSQLSQMLLLSQKSIRPENWSFVRRDVAELYKYSVIGPVDVQKEINDKKNLIEKKKIEKQRSKLRLIIDNNSVNIKFPVRANIPQSSKNFFAQIKLEQEKESQKLQQQNNIMMNNLIDRYPKYYKESAKMSKDSISYKDLPQFNKKTTFENMKHFLDNLAEDQRQSKKINIDDQQPAVIEKESLTNQQETKTNQSNDSDDYKVSPLQINFISKKLFSSVEKNDQNNQIVENKDDSKNLVAKLQILQETKSEQKLKAKSIKQLNSKYGSLQSKQYDILDKFDSKAGSNSKKGQNLSQKAEQAIDSFFFRYETKEIIENTQQQDIEQTIGSQNKLNKKSEQQELVTLESDDKNSLISKLQFEEKVRLMFDKDSLALKSLQEGVLDFTDKRVNLKAAAVDSSLKQNKDNLNLIEIDLGELKSLSVDQIHVDEIDQNKVDVQKGKQVVDDSLIDSQKYKLVMIGRKVSSTESESLLDINDASSQHMLSSQVFHESGEKFSKNIAKDEGVFKYYLRHFYLVIGVLFGVSTMVQMYQYSFKMLIYYEDFCDYAIFYHAKRGRNIEQLVRVFYLSDRYSVENRNT</sequence>
<dbReference type="Proteomes" id="UP000039865">
    <property type="component" value="Unassembled WGS sequence"/>
</dbReference>
<feature type="region of interest" description="Disordered" evidence="2">
    <location>
        <begin position="342"/>
        <end position="378"/>
    </location>
</feature>
<dbReference type="OrthoDB" id="10668793at2759"/>
<dbReference type="InParanoid" id="A0A077ZNI4"/>
<keyword evidence="3" id="KW-1133">Transmembrane helix</keyword>
<proteinExistence type="predicted"/>
<feature type="compositionally biased region" description="Polar residues" evidence="2">
    <location>
        <begin position="360"/>
        <end position="372"/>
    </location>
</feature>
<name>A0A077ZNI4_STYLE</name>
<evidence type="ECO:0000256" key="2">
    <source>
        <dbReference type="SAM" id="MobiDB-lite"/>
    </source>
</evidence>
<keyword evidence="3" id="KW-0812">Transmembrane</keyword>
<dbReference type="AlphaFoldDB" id="A0A077ZNI4"/>
<dbReference type="EMBL" id="CCKQ01000404">
    <property type="protein sequence ID" value="CDW71473.1"/>
    <property type="molecule type" value="Genomic_DNA"/>
</dbReference>
<evidence type="ECO:0000313" key="5">
    <source>
        <dbReference type="Proteomes" id="UP000039865"/>
    </source>
</evidence>
<feature type="transmembrane region" description="Helical" evidence="3">
    <location>
        <begin position="684"/>
        <end position="703"/>
    </location>
</feature>
<organism evidence="4 5">
    <name type="scientific">Stylonychia lemnae</name>
    <name type="common">Ciliate</name>
    <dbReference type="NCBI Taxonomy" id="5949"/>
    <lineage>
        <taxon>Eukaryota</taxon>
        <taxon>Sar</taxon>
        <taxon>Alveolata</taxon>
        <taxon>Ciliophora</taxon>
        <taxon>Intramacronucleata</taxon>
        <taxon>Spirotrichea</taxon>
        <taxon>Stichotrichia</taxon>
        <taxon>Sporadotrichida</taxon>
        <taxon>Oxytrichidae</taxon>
        <taxon>Stylonychinae</taxon>
        <taxon>Stylonychia</taxon>
    </lineage>
</organism>
<gene>
    <name evidence="4" type="primary">Contig10424.g11115</name>
    <name evidence="4" type="ORF">STYLEM_418</name>
</gene>
<evidence type="ECO:0000256" key="1">
    <source>
        <dbReference type="SAM" id="Coils"/>
    </source>
</evidence>
<keyword evidence="3" id="KW-0472">Membrane</keyword>
<keyword evidence="1" id="KW-0175">Coiled coil</keyword>
<protein>
    <recommendedName>
        <fullName evidence="6">Transmembrane protein</fullName>
    </recommendedName>
</protein>
<feature type="coiled-coil region" evidence="1">
    <location>
        <begin position="97"/>
        <end position="124"/>
    </location>
</feature>
<evidence type="ECO:0000256" key="3">
    <source>
        <dbReference type="SAM" id="Phobius"/>
    </source>
</evidence>
<evidence type="ECO:0000313" key="4">
    <source>
        <dbReference type="EMBL" id="CDW71473.1"/>
    </source>
</evidence>
<accession>A0A077ZNI4</accession>
<evidence type="ECO:0008006" key="6">
    <source>
        <dbReference type="Google" id="ProtNLM"/>
    </source>
</evidence>
<keyword evidence="5" id="KW-1185">Reference proteome</keyword>
<reference evidence="4 5" key="1">
    <citation type="submission" date="2014-06" db="EMBL/GenBank/DDBJ databases">
        <authorList>
            <person name="Swart Estienne"/>
        </authorList>
    </citation>
    <scope>NUCLEOTIDE SEQUENCE [LARGE SCALE GENOMIC DNA]</scope>
    <source>
        <strain evidence="4 5">130c</strain>
    </source>
</reference>